<accession>A0A7K3RG88</accession>
<protein>
    <submittedName>
        <fullName evidence="2">Uncharacterized protein</fullName>
    </submittedName>
</protein>
<dbReference type="Proteomes" id="UP000470951">
    <property type="component" value="Unassembled WGS sequence"/>
</dbReference>
<evidence type="ECO:0000256" key="1">
    <source>
        <dbReference type="SAM" id="MobiDB-lite"/>
    </source>
</evidence>
<gene>
    <name evidence="2" type="ORF">G3I58_23920</name>
</gene>
<comment type="caution">
    <text evidence="2">The sequence shown here is derived from an EMBL/GenBank/DDBJ whole genome shotgun (WGS) entry which is preliminary data.</text>
</comment>
<reference evidence="2 3" key="1">
    <citation type="submission" date="2020-01" db="EMBL/GenBank/DDBJ databases">
        <title>Insect and environment-associated Actinomycetes.</title>
        <authorList>
            <person name="Currrie C."/>
            <person name="Chevrette M."/>
            <person name="Carlson C."/>
            <person name="Stubbendieck R."/>
            <person name="Wendt-Pienkowski E."/>
        </authorList>
    </citation>
    <scope>NUCLEOTIDE SEQUENCE [LARGE SCALE GENOMIC DNA]</scope>
    <source>
        <strain evidence="2 3">SID7903</strain>
    </source>
</reference>
<name>A0A7K3RG88_STRAQ</name>
<sequence>MPRPVQDGDLPLFFAWTSDPGAPRVAGDPTDRGAGIDPLLLTPHG</sequence>
<proteinExistence type="predicted"/>
<feature type="region of interest" description="Disordered" evidence="1">
    <location>
        <begin position="18"/>
        <end position="45"/>
    </location>
</feature>
<evidence type="ECO:0000313" key="2">
    <source>
        <dbReference type="EMBL" id="NEC01007.1"/>
    </source>
</evidence>
<dbReference type="EMBL" id="JAAGMS010000264">
    <property type="protein sequence ID" value="NEC01007.1"/>
    <property type="molecule type" value="Genomic_DNA"/>
</dbReference>
<dbReference type="RefSeq" id="WP_164221500.1">
    <property type="nucleotide sequence ID" value="NZ_JAAGMS010000264.1"/>
</dbReference>
<organism evidence="2 3">
    <name type="scientific">Streptomyces anulatus</name>
    <name type="common">Streptomyces chrysomallus</name>
    <dbReference type="NCBI Taxonomy" id="1892"/>
    <lineage>
        <taxon>Bacteria</taxon>
        <taxon>Bacillati</taxon>
        <taxon>Actinomycetota</taxon>
        <taxon>Actinomycetes</taxon>
        <taxon>Kitasatosporales</taxon>
        <taxon>Streptomycetaceae</taxon>
        <taxon>Streptomyces</taxon>
    </lineage>
</organism>
<evidence type="ECO:0000313" key="3">
    <source>
        <dbReference type="Proteomes" id="UP000470951"/>
    </source>
</evidence>
<dbReference type="AlphaFoldDB" id="A0A7K3RG88"/>